<evidence type="ECO:0000256" key="2">
    <source>
        <dbReference type="SAM" id="Phobius"/>
    </source>
</evidence>
<keyword evidence="2" id="KW-0812">Transmembrane</keyword>
<keyword evidence="4" id="KW-1185">Reference proteome</keyword>
<feature type="compositionally biased region" description="Polar residues" evidence="1">
    <location>
        <begin position="56"/>
        <end position="65"/>
    </location>
</feature>
<keyword evidence="2" id="KW-0472">Membrane</keyword>
<gene>
    <name evidence="3" type="ORF">ACFP3H_24930</name>
</gene>
<accession>A0ABW1JYP6</accession>
<organism evidence="3 4">
    <name type="scientific">Nocardia lasii</name>
    <dbReference type="NCBI Taxonomy" id="1616107"/>
    <lineage>
        <taxon>Bacteria</taxon>
        <taxon>Bacillati</taxon>
        <taxon>Actinomycetota</taxon>
        <taxon>Actinomycetes</taxon>
        <taxon>Mycobacteriales</taxon>
        <taxon>Nocardiaceae</taxon>
        <taxon>Nocardia</taxon>
    </lineage>
</organism>
<evidence type="ECO:0000256" key="1">
    <source>
        <dbReference type="SAM" id="MobiDB-lite"/>
    </source>
</evidence>
<proteinExistence type="predicted"/>
<dbReference type="EMBL" id="JBHSQN010000016">
    <property type="protein sequence ID" value="MFC6014310.1"/>
    <property type="molecule type" value="Genomic_DNA"/>
</dbReference>
<reference evidence="4" key="1">
    <citation type="journal article" date="2019" name="Int. J. Syst. Evol. Microbiol.">
        <title>The Global Catalogue of Microorganisms (GCM) 10K type strain sequencing project: providing services to taxonomists for standard genome sequencing and annotation.</title>
        <authorList>
            <consortium name="The Broad Institute Genomics Platform"/>
            <consortium name="The Broad Institute Genome Sequencing Center for Infectious Disease"/>
            <person name="Wu L."/>
            <person name="Ma J."/>
        </authorList>
    </citation>
    <scope>NUCLEOTIDE SEQUENCE [LARGE SCALE GENOMIC DNA]</scope>
    <source>
        <strain evidence="4">CCUG 36956</strain>
    </source>
</reference>
<protein>
    <submittedName>
        <fullName evidence="3">Uncharacterized protein</fullName>
    </submittedName>
</protein>
<evidence type="ECO:0000313" key="3">
    <source>
        <dbReference type="EMBL" id="MFC6014310.1"/>
    </source>
</evidence>
<comment type="caution">
    <text evidence="3">The sequence shown here is derived from an EMBL/GenBank/DDBJ whole genome shotgun (WGS) entry which is preliminary data.</text>
</comment>
<feature type="region of interest" description="Disordered" evidence="1">
    <location>
        <begin position="118"/>
        <end position="167"/>
    </location>
</feature>
<name>A0ABW1JYP6_9NOCA</name>
<keyword evidence="2" id="KW-1133">Transmembrane helix</keyword>
<feature type="transmembrane region" description="Helical" evidence="2">
    <location>
        <begin position="32"/>
        <end position="52"/>
    </location>
</feature>
<evidence type="ECO:0000313" key="4">
    <source>
        <dbReference type="Proteomes" id="UP001596223"/>
    </source>
</evidence>
<sequence>MLIGTDLIRGEGGAMVDNGDAPSARTGGTRKITLAAVLAAVLALVVALGLVLRTDSGTDSASVTPVGSGADEAPVAGSDQAVADDPREFAPPWPARRVGGNCSAGGIVAHWRVDEGAWQCTATTPESEPPTTAPAPPPPPAHEPAPAPEAAPPVAEAPPPPPAYEPP</sequence>
<dbReference type="Proteomes" id="UP001596223">
    <property type="component" value="Unassembled WGS sequence"/>
</dbReference>
<feature type="region of interest" description="Disordered" evidence="1">
    <location>
        <begin position="56"/>
        <end position="101"/>
    </location>
</feature>
<feature type="compositionally biased region" description="Pro residues" evidence="1">
    <location>
        <begin position="127"/>
        <end position="167"/>
    </location>
</feature>
<feature type="non-terminal residue" evidence="3">
    <location>
        <position position="167"/>
    </location>
</feature>